<evidence type="ECO:0000256" key="1">
    <source>
        <dbReference type="ARBA" id="ARBA00004323"/>
    </source>
</evidence>
<gene>
    <name evidence="8" type="ORF">SAMN04244579_00895</name>
</gene>
<organism evidence="8 9">
    <name type="scientific">Azotobacter beijerinckii</name>
    <dbReference type="NCBI Taxonomy" id="170623"/>
    <lineage>
        <taxon>Bacteria</taxon>
        <taxon>Pseudomonadati</taxon>
        <taxon>Pseudomonadota</taxon>
        <taxon>Gammaproteobacteria</taxon>
        <taxon>Pseudomonadales</taxon>
        <taxon>Pseudomonadaceae</taxon>
        <taxon>Azotobacter</taxon>
    </lineage>
</organism>
<dbReference type="PANTHER" id="PTHR12137">
    <property type="entry name" value="CARBOHYDRATE SULFOTRANSFERASE"/>
    <property type="match status" value="1"/>
</dbReference>
<reference evidence="8 9" key="1">
    <citation type="submission" date="2016-10" db="EMBL/GenBank/DDBJ databases">
        <authorList>
            <person name="de Groot N.N."/>
        </authorList>
    </citation>
    <scope>NUCLEOTIDE SEQUENCE [LARGE SCALE GENOMIC DNA]</scope>
    <source>
        <strain evidence="8 9">DSM 1041</strain>
    </source>
</reference>
<dbReference type="SUPFAM" id="SSF52540">
    <property type="entry name" value="P-loop containing nucleoside triphosphate hydrolases"/>
    <property type="match status" value="1"/>
</dbReference>
<accession>A0A1H6RD54</accession>
<evidence type="ECO:0000256" key="4">
    <source>
        <dbReference type="ARBA" id="ARBA00022989"/>
    </source>
</evidence>
<comment type="subcellular location">
    <subcellularLocation>
        <location evidence="1">Golgi apparatus membrane</location>
        <topology evidence="1">Single-pass type II membrane protein</topology>
    </subcellularLocation>
</comment>
<dbReference type="Proteomes" id="UP000199005">
    <property type="component" value="Unassembled WGS sequence"/>
</dbReference>
<evidence type="ECO:0000256" key="3">
    <source>
        <dbReference type="ARBA" id="ARBA00022692"/>
    </source>
</evidence>
<proteinExistence type="predicted"/>
<evidence type="ECO:0000313" key="8">
    <source>
        <dbReference type="EMBL" id="SEI50467.1"/>
    </source>
</evidence>
<keyword evidence="6" id="KW-0472">Membrane</keyword>
<dbReference type="Pfam" id="PF03567">
    <property type="entry name" value="Sulfotransfer_2"/>
    <property type="match status" value="1"/>
</dbReference>
<dbReference type="EMBL" id="FNYO01000007">
    <property type="protein sequence ID" value="SEI50467.1"/>
    <property type="molecule type" value="Genomic_DNA"/>
</dbReference>
<keyword evidence="4" id="KW-1133">Transmembrane helix</keyword>
<keyword evidence="7" id="KW-0325">Glycoprotein</keyword>
<dbReference type="InterPro" id="IPR005331">
    <property type="entry name" value="Sulfotransferase"/>
</dbReference>
<dbReference type="AlphaFoldDB" id="A0A1H6RD54"/>
<name>A0A1H6RD54_9GAMM</name>
<evidence type="ECO:0000256" key="5">
    <source>
        <dbReference type="ARBA" id="ARBA00023034"/>
    </source>
</evidence>
<evidence type="ECO:0000256" key="6">
    <source>
        <dbReference type="ARBA" id="ARBA00023136"/>
    </source>
</evidence>
<dbReference type="InterPro" id="IPR027417">
    <property type="entry name" value="P-loop_NTPase"/>
</dbReference>
<dbReference type="GO" id="GO:0016020">
    <property type="term" value="C:membrane"/>
    <property type="evidence" value="ECO:0007669"/>
    <property type="project" value="InterPro"/>
</dbReference>
<dbReference type="Gene3D" id="3.40.50.300">
    <property type="entry name" value="P-loop containing nucleotide triphosphate hydrolases"/>
    <property type="match status" value="1"/>
</dbReference>
<sequence>MDFLRRFFWRSMDRRQQDYLLGQLPVVEREAFKKTLFKKVLEVPQPFEQHQCLFIHVPKCAGKSLCASLFGDWEPGHLPLRWYAQLFPEFYARAFKFAIVRDPLDRAYSAYRYLLGNRQLRQDQAARRMLERYGSFDSFVEAWLCPENLQRQIHFAPQWQFLADDLGRLGVDFVGRYENLAGDFARICDRLKIKVDLAHINRSPGGIAEARGTIARATRERIHEVYRRDYQLFGYIPRLD</sequence>
<keyword evidence="5" id="KW-0333">Golgi apparatus</keyword>
<dbReference type="PANTHER" id="PTHR12137:SF54">
    <property type="entry name" value="CARBOHYDRATE SULFOTRANSFERASE"/>
    <property type="match status" value="1"/>
</dbReference>
<dbReference type="RefSeq" id="WP_090897537.1">
    <property type="nucleotide sequence ID" value="NZ_FNYO01000007.1"/>
</dbReference>
<dbReference type="GO" id="GO:0016051">
    <property type="term" value="P:carbohydrate biosynthetic process"/>
    <property type="evidence" value="ECO:0007669"/>
    <property type="project" value="InterPro"/>
</dbReference>
<keyword evidence="3" id="KW-0812">Transmembrane</keyword>
<protein>
    <submittedName>
        <fullName evidence="8">Sulfotransferase family protein</fullName>
    </submittedName>
</protein>
<dbReference type="STRING" id="170623.SAMN04244579_00895"/>
<evidence type="ECO:0000256" key="2">
    <source>
        <dbReference type="ARBA" id="ARBA00022679"/>
    </source>
</evidence>
<dbReference type="InterPro" id="IPR018011">
    <property type="entry name" value="Carb_sulfotrans_8-10"/>
</dbReference>
<keyword evidence="2 8" id="KW-0808">Transferase</keyword>
<evidence type="ECO:0000256" key="7">
    <source>
        <dbReference type="ARBA" id="ARBA00023180"/>
    </source>
</evidence>
<dbReference type="GO" id="GO:0008146">
    <property type="term" value="F:sulfotransferase activity"/>
    <property type="evidence" value="ECO:0007669"/>
    <property type="project" value="InterPro"/>
</dbReference>
<evidence type="ECO:0000313" key="9">
    <source>
        <dbReference type="Proteomes" id="UP000199005"/>
    </source>
</evidence>